<accession>A0A4Y3RBR2</accession>
<feature type="compositionally biased region" description="Low complexity" evidence="1">
    <location>
        <begin position="64"/>
        <end position="81"/>
    </location>
</feature>
<name>A0A4Y3RBR2_STRCI</name>
<feature type="compositionally biased region" description="Low complexity" evidence="1">
    <location>
        <begin position="131"/>
        <end position="153"/>
    </location>
</feature>
<dbReference type="EMBL" id="BJMM01000045">
    <property type="protein sequence ID" value="GEB53200.1"/>
    <property type="molecule type" value="Genomic_DNA"/>
</dbReference>
<reference evidence="2 3" key="1">
    <citation type="submission" date="2019-06" db="EMBL/GenBank/DDBJ databases">
        <title>Whole genome shotgun sequence of Streptomyces cacaoi subsp. cacaoi NBRC 12748.</title>
        <authorList>
            <person name="Hosoyama A."/>
            <person name="Uohara A."/>
            <person name="Ohji S."/>
            <person name="Ichikawa N."/>
        </authorList>
    </citation>
    <scope>NUCLEOTIDE SEQUENCE [LARGE SCALE GENOMIC DNA]</scope>
    <source>
        <strain evidence="2 3">NBRC 12748</strain>
    </source>
</reference>
<dbReference type="Proteomes" id="UP000319210">
    <property type="component" value="Unassembled WGS sequence"/>
</dbReference>
<evidence type="ECO:0000313" key="2">
    <source>
        <dbReference type="EMBL" id="GEB53200.1"/>
    </source>
</evidence>
<feature type="compositionally biased region" description="Low complexity" evidence="1">
    <location>
        <begin position="94"/>
        <end position="115"/>
    </location>
</feature>
<proteinExistence type="predicted"/>
<protein>
    <submittedName>
        <fullName evidence="2">Uncharacterized protein</fullName>
    </submittedName>
</protein>
<sequence length="233" mass="21938">MARRTRAAVLPVRARLGPVGPVGAVCVLVLGVLLALCGQQAGAVGAVSSAGAAGTAHLAGTAGTTHPGGAAASGPVGSPRGDGPVGSSRVNGPVGSSWTNGSVGSSSGNGSVAGKSGERSPEAARAHADGVRPGAQAAGGAAAGPAVRTAPAHADADRGDNGSPSCHKSRGGPEGGLPAAPSSGTQQVLPLALPACLTPDSHAALGMAHARPPVRGPAPATPPSPVELSVLRV</sequence>
<dbReference type="AlphaFoldDB" id="A0A4Y3RBR2"/>
<keyword evidence="3" id="KW-1185">Reference proteome</keyword>
<gene>
    <name evidence="2" type="ORF">SCA03_57510</name>
</gene>
<feature type="region of interest" description="Disordered" evidence="1">
    <location>
        <begin position="64"/>
        <end position="185"/>
    </location>
</feature>
<organism evidence="2 3">
    <name type="scientific">Streptomyces cacaoi</name>
    <dbReference type="NCBI Taxonomy" id="1898"/>
    <lineage>
        <taxon>Bacteria</taxon>
        <taxon>Bacillati</taxon>
        <taxon>Actinomycetota</taxon>
        <taxon>Actinomycetes</taxon>
        <taxon>Kitasatosporales</taxon>
        <taxon>Streptomycetaceae</taxon>
        <taxon>Streptomyces</taxon>
    </lineage>
</organism>
<evidence type="ECO:0000256" key="1">
    <source>
        <dbReference type="SAM" id="MobiDB-lite"/>
    </source>
</evidence>
<evidence type="ECO:0000313" key="3">
    <source>
        <dbReference type="Proteomes" id="UP000319210"/>
    </source>
</evidence>
<feature type="compositionally biased region" description="Basic and acidic residues" evidence="1">
    <location>
        <begin position="116"/>
        <end position="130"/>
    </location>
</feature>
<feature type="region of interest" description="Disordered" evidence="1">
    <location>
        <begin position="211"/>
        <end position="233"/>
    </location>
</feature>
<feature type="compositionally biased region" description="Pro residues" evidence="1">
    <location>
        <begin position="214"/>
        <end position="225"/>
    </location>
</feature>
<comment type="caution">
    <text evidence="2">The sequence shown here is derived from an EMBL/GenBank/DDBJ whole genome shotgun (WGS) entry which is preliminary data.</text>
</comment>